<proteinExistence type="predicted"/>
<evidence type="ECO:0000256" key="1">
    <source>
        <dbReference type="ARBA" id="ARBA00022670"/>
    </source>
</evidence>
<evidence type="ECO:0000313" key="11">
    <source>
        <dbReference type="EMBL" id="MBW0521737.1"/>
    </source>
</evidence>
<evidence type="ECO:0000256" key="6">
    <source>
        <dbReference type="ARBA" id="ARBA00022759"/>
    </source>
</evidence>
<protein>
    <recommendedName>
        <fullName evidence="13">Reverse transcriptase domain-containing protein</fullName>
    </recommendedName>
</protein>
<evidence type="ECO:0000256" key="3">
    <source>
        <dbReference type="ARBA" id="ARBA00022695"/>
    </source>
</evidence>
<dbReference type="OrthoDB" id="3363652at2759"/>
<dbReference type="Pfam" id="PF17917">
    <property type="entry name" value="RT_RNaseH"/>
    <property type="match status" value="1"/>
</dbReference>
<organism evidence="11 12">
    <name type="scientific">Austropuccinia psidii MF-1</name>
    <dbReference type="NCBI Taxonomy" id="1389203"/>
    <lineage>
        <taxon>Eukaryota</taxon>
        <taxon>Fungi</taxon>
        <taxon>Dikarya</taxon>
        <taxon>Basidiomycota</taxon>
        <taxon>Pucciniomycotina</taxon>
        <taxon>Pucciniomycetes</taxon>
        <taxon>Pucciniales</taxon>
        <taxon>Sphaerophragmiaceae</taxon>
        <taxon>Austropuccinia</taxon>
    </lineage>
</organism>
<dbReference type="GO" id="GO:0006508">
    <property type="term" value="P:proteolysis"/>
    <property type="evidence" value="ECO:0007669"/>
    <property type="project" value="UniProtKB-KW"/>
</dbReference>
<evidence type="ECO:0000256" key="2">
    <source>
        <dbReference type="ARBA" id="ARBA00022679"/>
    </source>
</evidence>
<keyword evidence="4" id="KW-0540">Nuclease</keyword>
<dbReference type="Pfam" id="PF00078">
    <property type="entry name" value="RVT_1"/>
    <property type="match status" value="1"/>
</dbReference>
<dbReference type="AlphaFoldDB" id="A0A9Q3EKP0"/>
<keyword evidence="8" id="KW-0695">RNA-directed DNA polymerase</keyword>
<feature type="domain" description="Reverse transcriptase RNase H-like" evidence="10">
    <location>
        <begin position="171"/>
        <end position="278"/>
    </location>
</feature>
<keyword evidence="3" id="KW-0548">Nucleotidyltransferase</keyword>
<evidence type="ECO:0000256" key="7">
    <source>
        <dbReference type="ARBA" id="ARBA00022801"/>
    </source>
</evidence>
<dbReference type="PANTHER" id="PTHR33064">
    <property type="entry name" value="POL PROTEIN"/>
    <property type="match status" value="1"/>
</dbReference>
<gene>
    <name evidence="11" type="ORF">O181_061452</name>
</gene>
<keyword evidence="1" id="KW-0645">Protease</keyword>
<dbReference type="InterPro" id="IPR000477">
    <property type="entry name" value="RT_dom"/>
</dbReference>
<dbReference type="GO" id="GO:0004519">
    <property type="term" value="F:endonuclease activity"/>
    <property type="evidence" value="ECO:0007669"/>
    <property type="project" value="UniProtKB-KW"/>
</dbReference>
<dbReference type="PANTHER" id="PTHR33064:SF37">
    <property type="entry name" value="RIBONUCLEASE H"/>
    <property type="match status" value="1"/>
</dbReference>
<keyword evidence="6" id="KW-0255">Endonuclease</keyword>
<evidence type="ECO:0000256" key="4">
    <source>
        <dbReference type="ARBA" id="ARBA00022722"/>
    </source>
</evidence>
<name>A0A9Q3EKP0_9BASI</name>
<dbReference type="GO" id="GO:0003964">
    <property type="term" value="F:RNA-directed DNA polymerase activity"/>
    <property type="evidence" value="ECO:0007669"/>
    <property type="project" value="UniProtKB-KW"/>
</dbReference>
<keyword evidence="2" id="KW-0808">Transferase</keyword>
<evidence type="ECO:0000256" key="8">
    <source>
        <dbReference type="ARBA" id="ARBA00022918"/>
    </source>
</evidence>
<evidence type="ECO:0000313" key="12">
    <source>
        <dbReference type="Proteomes" id="UP000765509"/>
    </source>
</evidence>
<keyword evidence="12" id="KW-1185">Reference proteome</keyword>
<evidence type="ECO:0008006" key="13">
    <source>
        <dbReference type="Google" id="ProtNLM"/>
    </source>
</evidence>
<dbReference type="EMBL" id="AVOT02029052">
    <property type="protein sequence ID" value="MBW0521737.1"/>
    <property type="molecule type" value="Genomic_DNA"/>
</dbReference>
<dbReference type="InterPro" id="IPR043128">
    <property type="entry name" value="Rev_trsase/Diguanyl_cyclase"/>
</dbReference>
<evidence type="ECO:0000259" key="9">
    <source>
        <dbReference type="Pfam" id="PF00078"/>
    </source>
</evidence>
<feature type="domain" description="Reverse transcriptase" evidence="9">
    <location>
        <begin position="1"/>
        <end position="83"/>
    </location>
</feature>
<keyword evidence="5" id="KW-0064">Aspartyl protease</keyword>
<dbReference type="SUPFAM" id="SSF56672">
    <property type="entry name" value="DNA/RNA polymerases"/>
    <property type="match status" value="1"/>
</dbReference>
<dbReference type="InterPro" id="IPR051320">
    <property type="entry name" value="Viral_Replic_Matur_Polypro"/>
</dbReference>
<dbReference type="GO" id="GO:0004190">
    <property type="term" value="F:aspartic-type endopeptidase activity"/>
    <property type="evidence" value="ECO:0007669"/>
    <property type="project" value="UniProtKB-KW"/>
</dbReference>
<dbReference type="InterPro" id="IPR041373">
    <property type="entry name" value="RT_RNaseH"/>
</dbReference>
<dbReference type="Gene3D" id="3.30.70.270">
    <property type="match status" value="2"/>
</dbReference>
<dbReference type="InterPro" id="IPR043502">
    <property type="entry name" value="DNA/RNA_pol_sf"/>
</dbReference>
<dbReference type="Proteomes" id="UP000765509">
    <property type="component" value="Unassembled WGS sequence"/>
</dbReference>
<evidence type="ECO:0000256" key="5">
    <source>
        <dbReference type="ARBA" id="ARBA00022750"/>
    </source>
</evidence>
<keyword evidence="7" id="KW-0378">Hydrolase</keyword>
<reference evidence="11" key="1">
    <citation type="submission" date="2021-03" db="EMBL/GenBank/DDBJ databases">
        <title>Draft genome sequence of rust myrtle Austropuccinia psidii MF-1, a brazilian biotype.</title>
        <authorList>
            <person name="Quecine M.C."/>
            <person name="Pachon D.M.R."/>
            <person name="Bonatelli M.L."/>
            <person name="Correr F.H."/>
            <person name="Franceschini L.M."/>
            <person name="Leite T.F."/>
            <person name="Margarido G.R.A."/>
            <person name="Almeida C.A."/>
            <person name="Ferrarezi J.A."/>
            <person name="Labate C.A."/>
        </authorList>
    </citation>
    <scope>NUCLEOTIDE SEQUENCE</scope>
    <source>
        <strain evidence="11">MF-1</strain>
    </source>
</reference>
<sequence length="431" mass="49777">MQFGYKNSPSHYQRMMNTIFPTELSKGWLIIFIDDIVICSESRSLHLERLARVLHKVAEVNMKISLKKCNFCFEELKAVGHVVSGLSLGIDNNKVEEMLLWLIPQNNKEMMSFLGFASYYRQQLKDFAILAKSLYRICDQQTVFEMTQERIKAYEKIMKDLTEAPLLLMADWNKDFKLYIDTCRDGLGAALNQVQIIYDKPTEGPVCFISKKSKPTEARYGVSQMECLFLVWELEKLDYYLDGSVFEVITDYNSVKSLLNMKAPNRHILIWQIAIKEYRGNLTKVHKSGNLHNNAHGLSIWALANTPDSPAYVPLEAEPQIPIEGINITDIGTEFFEEGRESYKQARNFHILTSLLDKYCKDTSLVSSLDEVGKNSYSEGRFHLFDGKIYHRTKHSCVMTLCSSFLINTILHEFHDKIYSGHLSEDRRLEK</sequence>
<evidence type="ECO:0000259" key="10">
    <source>
        <dbReference type="Pfam" id="PF17917"/>
    </source>
</evidence>
<comment type="caution">
    <text evidence="11">The sequence shown here is derived from an EMBL/GenBank/DDBJ whole genome shotgun (WGS) entry which is preliminary data.</text>
</comment>
<accession>A0A9Q3EKP0</accession>